<accession>F2UKZ5</accession>
<evidence type="ECO:0000256" key="1">
    <source>
        <dbReference type="SAM" id="MobiDB-lite"/>
    </source>
</evidence>
<dbReference type="AlphaFoldDB" id="F2UKZ5"/>
<organism evidence="3">
    <name type="scientific">Salpingoeca rosetta (strain ATCC 50818 / BSB-021)</name>
    <dbReference type="NCBI Taxonomy" id="946362"/>
    <lineage>
        <taxon>Eukaryota</taxon>
        <taxon>Choanoflagellata</taxon>
        <taxon>Craspedida</taxon>
        <taxon>Salpingoecidae</taxon>
        <taxon>Salpingoeca</taxon>
    </lineage>
</organism>
<evidence type="ECO:0000313" key="3">
    <source>
        <dbReference type="Proteomes" id="UP000007799"/>
    </source>
</evidence>
<feature type="region of interest" description="Disordered" evidence="1">
    <location>
        <begin position="1"/>
        <end position="62"/>
    </location>
</feature>
<protein>
    <submittedName>
        <fullName evidence="2">Uncharacterized protein</fullName>
    </submittedName>
</protein>
<sequence length="62" mass="6494">MSGGRKGSGSKAASGASGERRAEGVDAKRVAIHPIHTRLVGGEASGNSINNHQREKRAKERD</sequence>
<evidence type="ECO:0000313" key="2">
    <source>
        <dbReference type="EMBL" id="EGD77794.1"/>
    </source>
</evidence>
<dbReference type="KEGG" id="sre:PTSG_08884"/>
<name>F2UKZ5_SALR5</name>
<dbReference type="EMBL" id="GL832979">
    <property type="protein sequence ID" value="EGD77794.1"/>
    <property type="molecule type" value="Genomic_DNA"/>
</dbReference>
<feature type="compositionally biased region" description="Basic and acidic residues" evidence="1">
    <location>
        <begin position="18"/>
        <end position="29"/>
    </location>
</feature>
<dbReference type="Proteomes" id="UP000007799">
    <property type="component" value="Unassembled WGS sequence"/>
</dbReference>
<dbReference type="RefSeq" id="XP_004990270.1">
    <property type="nucleotide sequence ID" value="XM_004990213.1"/>
</dbReference>
<dbReference type="InParanoid" id="F2UKZ5"/>
<dbReference type="GeneID" id="16070824"/>
<proteinExistence type="predicted"/>
<keyword evidence="3" id="KW-1185">Reference proteome</keyword>
<gene>
    <name evidence="2" type="ORF">PTSG_08884</name>
</gene>
<reference evidence="2" key="1">
    <citation type="submission" date="2009-08" db="EMBL/GenBank/DDBJ databases">
        <title>Annotation of Salpingoeca rosetta.</title>
        <authorList>
            <consortium name="The Broad Institute Genome Sequencing Platform"/>
            <person name="Russ C."/>
            <person name="Cuomo C."/>
            <person name="Burger G."/>
            <person name="Gray M.W."/>
            <person name="Holland P.W.H."/>
            <person name="King N."/>
            <person name="Lang F.B.F."/>
            <person name="Roger A.J."/>
            <person name="Ruiz-Trillo I."/>
            <person name="Young S.K."/>
            <person name="Zeng Q."/>
            <person name="Gargeya S."/>
            <person name="Alvarado L."/>
            <person name="Berlin A."/>
            <person name="Chapman S.B."/>
            <person name="Chen Z."/>
            <person name="Freedman E."/>
            <person name="Gellesch M."/>
            <person name="Goldberg J."/>
            <person name="Griggs A."/>
            <person name="Gujja S."/>
            <person name="Heilman E."/>
            <person name="Heiman D."/>
            <person name="Howarth C."/>
            <person name="Mehta T."/>
            <person name="Neiman D."/>
            <person name="Pearson M."/>
            <person name="Roberts A."/>
            <person name="Saif S."/>
            <person name="Shea T."/>
            <person name="Shenoy N."/>
            <person name="Sisk P."/>
            <person name="Stolte C."/>
            <person name="Sykes S."/>
            <person name="White J."/>
            <person name="Yandava C."/>
            <person name="Haas B."/>
            <person name="Nusbaum C."/>
            <person name="Birren B."/>
        </authorList>
    </citation>
    <scope>NUCLEOTIDE SEQUENCE [LARGE SCALE GENOMIC DNA]</scope>
    <source>
        <strain evidence="2">ATCC 50818</strain>
    </source>
</reference>